<proteinExistence type="predicted"/>
<evidence type="ECO:0000256" key="2">
    <source>
        <dbReference type="SAM" id="SignalP"/>
    </source>
</evidence>
<feature type="signal peptide" evidence="2">
    <location>
        <begin position="1"/>
        <end position="29"/>
    </location>
</feature>
<reference evidence="3 4" key="1">
    <citation type="journal article" date="2018" name="Appl. Microbiol. Biotechnol.">
        <title>Co-cultivation of the strictly anaerobic methanogen Methanosarcina barkeri with aerobic methanotrophs in an oxygen-limited membrane bioreactor.</title>
        <authorList>
            <person name="In 't Zandt M.H."/>
            <person name="van den Bosch T.J.M."/>
            <person name="Rijkers R."/>
            <person name="van Kessel M.A.H.J."/>
            <person name="Jetten M.S.M."/>
            <person name="Welte C.U."/>
        </authorList>
    </citation>
    <scope>NUCLEOTIDE SEQUENCE [LARGE SCALE GENOMIC DNA]</scope>
    <source>
        <strain evidence="3 4">DSM 17706</strain>
    </source>
</reference>
<feature type="region of interest" description="Disordered" evidence="1">
    <location>
        <begin position="46"/>
        <end position="91"/>
    </location>
</feature>
<evidence type="ECO:0000313" key="4">
    <source>
        <dbReference type="Proteomes" id="UP000245137"/>
    </source>
</evidence>
<protein>
    <submittedName>
        <fullName evidence="3">Uncharacterized protein</fullName>
    </submittedName>
</protein>
<dbReference type="AlphaFoldDB" id="A0A2U1SPJ8"/>
<dbReference type="EMBL" id="PUIV01000019">
    <property type="protein sequence ID" value="PWB93523.1"/>
    <property type="molecule type" value="Genomic_DNA"/>
</dbReference>
<keyword evidence="4" id="KW-1185">Reference proteome</keyword>
<organism evidence="3 4">
    <name type="scientific">Methylosinus sporium</name>
    <dbReference type="NCBI Taxonomy" id="428"/>
    <lineage>
        <taxon>Bacteria</taxon>
        <taxon>Pseudomonadati</taxon>
        <taxon>Pseudomonadota</taxon>
        <taxon>Alphaproteobacteria</taxon>
        <taxon>Hyphomicrobiales</taxon>
        <taxon>Methylocystaceae</taxon>
        <taxon>Methylosinus</taxon>
    </lineage>
</organism>
<accession>A0A2U1SPJ8</accession>
<feature type="compositionally biased region" description="Basic and acidic residues" evidence="1">
    <location>
        <begin position="67"/>
        <end position="88"/>
    </location>
</feature>
<keyword evidence="2" id="KW-0732">Signal</keyword>
<evidence type="ECO:0000313" key="3">
    <source>
        <dbReference type="EMBL" id="PWB93523.1"/>
    </source>
</evidence>
<evidence type="ECO:0000256" key="1">
    <source>
        <dbReference type="SAM" id="MobiDB-lite"/>
    </source>
</evidence>
<sequence length="144" mass="15472">METKMTPRRPLFAVSLVALFLPLAACAGAYEEAREYAALSGVVVEKSADSGAEKPDKKKGGKKKAGKKNEGKKKGAEKKEAAAKDDKNAPPAVGACVTYQFMGGADCEEAITKRDCYDKRTNVVDWRKETSCAAAFLSPPERKP</sequence>
<feature type="compositionally biased region" description="Basic and acidic residues" evidence="1">
    <location>
        <begin position="46"/>
        <end position="58"/>
    </location>
</feature>
<name>A0A2U1SPJ8_METSR</name>
<comment type="caution">
    <text evidence="3">The sequence shown here is derived from an EMBL/GenBank/DDBJ whole genome shotgun (WGS) entry which is preliminary data.</text>
</comment>
<feature type="chain" id="PRO_5015707256" evidence="2">
    <location>
        <begin position="30"/>
        <end position="144"/>
    </location>
</feature>
<dbReference type="Proteomes" id="UP000245137">
    <property type="component" value="Unassembled WGS sequence"/>
</dbReference>
<gene>
    <name evidence="3" type="ORF">C5689_12315</name>
</gene>